<dbReference type="EMBL" id="BBYR01000086">
    <property type="protein sequence ID" value="GAP38785.1"/>
    <property type="molecule type" value="Genomic_DNA"/>
</dbReference>
<proteinExistence type="predicted"/>
<comment type="caution">
    <text evidence="3">The sequence shown here is derived from an EMBL/GenBank/DDBJ whole genome shotgun (WGS) entry which is preliminary data.</text>
</comment>
<dbReference type="STRING" id="1547922.ISF6_5338"/>
<evidence type="ECO:0000313" key="4">
    <source>
        <dbReference type="Proteomes" id="UP000037660"/>
    </source>
</evidence>
<gene>
    <name evidence="3" type="ORF">ISF6_5338</name>
</gene>
<organism evidence="3 4">
    <name type="scientific">Piscinibacter sakaiensis</name>
    <name type="common">Ideonella sakaiensis</name>
    <dbReference type="NCBI Taxonomy" id="1547922"/>
    <lineage>
        <taxon>Bacteria</taxon>
        <taxon>Pseudomonadati</taxon>
        <taxon>Pseudomonadota</taxon>
        <taxon>Betaproteobacteria</taxon>
        <taxon>Burkholderiales</taxon>
        <taxon>Sphaerotilaceae</taxon>
        <taxon>Piscinibacter</taxon>
    </lineage>
</organism>
<name>A0A0K8P9C5_PISS1</name>
<feature type="domain" description="Acb2/Tad1 hairpin" evidence="2">
    <location>
        <begin position="37"/>
        <end position="98"/>
    </location>
</feature>
<dbReference type="Pfam" id="PF24729">
    <property type="entry name" value="Acb2_Tad1_hairpin"/>
    <property type="match status" value="1"/>
</dbReference>
<reference evidence="4" key="1">
    <citation type="submission" date="2015-07" db="EMBL/GenBank/DDBJ databases">
        <title>Discovery of a poly(ethylene terephthalate assimilation.</title>
        <authorList>
            <person name="Yoshida S."/>
            <person name="Hiraga K."/>
            <person name="Takehana T."/>
            <person name="Taniguchi I."/>
            <person name="Yamaji H."/>
            <person name="Maeda Y."/>
            <person name="Toyohara K."/>
            <person name="Miyamoto K."/>
            <person name="Kimura Y."/>
            <person name="Oda K."/>
        </authorList>
    </citation>
    <scope>NUCLEOTIDE SEQUENCE [LARGE SCALE GENOMIC DNA]</scope>
    <source>
        <strain evidence="4">NBRC 110686 / TISTR 2288 / 201-F6</strain>
    </source>
</reference>
<reference evidence="3 4" key="2">
    <citation type="journal article" date="2016" name="Science">
        <title>A bacterium that degrades and assimilates poly(ethylene terephthalate).</title>
        <authorList>
            <person name="Yoshida S."/>
            <person name="Hiraga K."/>
            <person name="Takehana T."/>
            <person name="Taniguchi I."/>
            <person name="Yamaji H."/>
            <person name="Maeda Y."/>
            <person name="Toyohara K."/>
            <person name="Miyamoto K."/>
            <person name="Kimura Y."/>
            <person name="Oda K."/>
        </authorList>
    </citation>
    <scope>NUCLEOTIDE SEQUENCE [LARGE SCALE GENOMIC DNA]</scope>
    <source>
        <strain evidence="4">NBRC 110686 / TISTR 2288 / 201-F6</strain>
    </source>
</reference>
<evidence type="ECO:0000313" key="3">
    <source>
        <dbReference type="EMBL" id="GAP38785.1"/>
    </source>
</evidence>
<protein>
    <recommendedName>
        <fullName evidence="2">Acb2/Tad1 hairpin domain-containing protein</fullName>
    </recommendedName>
</protein>
<keyword evidence="1" id="KW-0547">Nucleotide-binding</keyword>
<evidence type="ECO:0000259" key="2">
    <source>
        <dbReference type="Pfam" id="PF24729"/>
    </source>
</evidence>
<accession>A0A0K8P9C5</accession>
<keyword evidence="4" id="KW-1185">Reference proteome</keyword>
<dbReference type="RefSeq" id="WP_054022637.1">
    <property type="nucleotide sequence ID" value="NZ_BBYR01000086.1"/>
</dbReference>
<dbReference type="AlphaFoldDB" id="A0A0K8P9C5"/>
<dbReference type="OrthoDB" id="1551225at2"/>
<evidence type="ECO:0000256" key="1">
    <source>
        <dbReference type="ARBA" id="ARBA00022741"/>
    </source>
</evidence>
<dbReference type="InterPro" id="IPR056098">
    <property type="entry name" value="Acb2/Tad1_hairpin"/>
</dbReference>
<sequence length="112" mass="12224">MRIFTDHNGVAVNAIAKTSDGQAVEGHLYQVLAGTSQQDIRFQLGPVQQAGVNGATNEALIAVLVHRLQHLNRLCPCRENSLAITKLEEAAHWLEARTRDRQARQVEGTSAA</sequence>
<dbReference type="Proteomes" id="UP000037660">
    <property type="component" value="Unassembled WGS sequence"/>
</dbReference>